<evidence type="ECO:0000313" key="1">
    <source>
        <dbReference type="EMBL" id="KAK2706290.1"/>
    </source>
</evidence>
<dbReference type="PANTHER" id="PTHR10559:SF18">
    <property type="entry name" value="TRANSCOBALAMIN II"/>
    <property type="match status" value="1"/>
</dbReference>
<dbReference type="InterPro" id="IPR008930">
    <property type="entry name" value="Terpenoid_cyclase/PrenylTrfase"/>
</dbReference>
<dbReference type="GO" id="GO:0005615">
    <property type="term" value="C:extracellular space"/>
    <property type="evidence" value="ECO:0007669"/>
    <property type="project" value="TreeGrafter"/>
</dbReference>
<dbReference type="GO" id="GO:0015889">
    <property type="term" value="P:cobalamin transport"/>
    <property type="evidence" value="ECO:0007669"/>
    <property type="project" value="TreeGrafter"/>
</dbReference>
<evidence type="ECO:0000313" key="2">
    <source>
        <dbReference type="Proteomes" id="UP001187531"/>
    </source>
</evidence>
<dbReference type="Proteomes" id="UP001187531">
    <property type="component" value="Unassembled WGS sequence"/>
</dbReference>
<dbReference type="AlphaFoldDB" id="A0AA88L3B8"/>
<reference evidence="1" key="1">
    <citation type="submission" date="2023-07" db="EMBL/GenBank/DDBJ databases">
        <title>Chromosome-level genome assembly of Artemia franciscana.</title>
        <authorList>
            <person name="Jo E."/>
        </authorList>
    </citation>
    <scope>NUCLEOTIDE SEQUENCE</scope>
    <source>
        <tissue evidence="1">Whole body</tissue>
    </source>
</reference>
<dbReference type="SUPFAM" id="SSF48239">
    <property type="entry name" value="Terpenoid cyclases/Protein prenyltransferases"/>
    <property type="match status" value="1"/>
</dbReference>
<proteinExistence type="predicted"/>
<dbReference type="GO" id="GO:0031419">
    <property type="term" value="F:cobalamin binding"/>
    <property type="evidence" value="ECO:0007669"/>
    <property type="project" value="TreeGrafter"/>
</dbReference>
<protein>
    <submittedName>
        <fullName evidence="1">Uncharacterized protein</fullName>
    </submittedName>
</protein>
<dbReference type="Gene3D" id="1.50.10.20">
    <property type="match status" value="1"/>
</dbReference>
<comment type="caution">
    <text evidence="1">The sequence shown here is derived from an EMBL/GenBank/DDBJ whole genome shotgun (WGS) entry which is preliminary data.</text>
</comment>
<dbReference type="EMBL" id="JAVRJZ010000020">
    <property type="protein sequence ID" value="KAK2706290.1"/>
    <property type="molecule type" value="Genomic_DNA"/>
</dbReference>
<accession>A0AA88L3B8</accession>
<sequence>MQAMIIYLQDKWTNYSTSHCEIRALTNLDYRVDGWDERKAEQWLIDRLQSDGSFGTVGITSQILLALAGDGGFSQIDRRNCPSGTTQKGLELPLEVAFSPSAIQSKIGVQITYILWIDRNVTDVKELEMKVPEKTTFFEVMKAAAELDPNYDRKTESHFAEAEAILGPKATKVLCSWKPVNEKILYERFVSNHARLSLIVCYALTNDANVTLKDELYDNLQSMIDSIPLHDVTCIAGDLSAKVAQCRSYCPEVMGHHGLGTINKNGA</sequence>
<name>A0AA88L3B8_ARTSF</name>
<dbReference type="PANTHER" id="PTHR10559">
    <property type="entry name" value="TRANSCOBALAMIN-1/GASTRIC INTRINSIC FACTOR"/>
    <property type="match status" value="1"/>
</dbReference>
<keyword evidence="2" id="KW-1185">Reference proteome</keyword>
<dbReference type="InterPro" id="IPR051588">
    <property type="entry name" value="Cobalamin_Transport"/>
</dbReference>
<organism evidence="1 2">
    <name type="scientific">Artemia franciscana</name>
    <name type="common">Brine shrimp</name>
    <name type="synonym">Artemia sanfranciscana</name>
    <dbReference type="NCBI Taxonomy" id="6661"/>
    <lineage>
        <taxon>Eukaryota</taxon>
        <taxon>Metazoa</taxon>
        <taxon>Ecdysozoa</taxon>
        <taxon>Arthropoda</taxon>
        <taxon>Crustacea</taxon>
        <taxon>Branchiopoda</taxon>
        <taxon>Anostraca</taxon>
        <taxon>Artemiidae</taxon>
        <taxon>Artemia</taxon>
    </lineage>
</organism>
<gene>
    <name evidence="1" type="ORF">QYM36_016357</name>
</gene>